<comment type="caution">
    <text evidence="2">The sequence shown here is derived from an EMBL/GenBank/DDBJ whole genome shotgun (WGS) entry which is preliminary data.</text>
</comment>
<reference evidence="2 3" key="1">
    <citation type="submission" date="2022-08" db="EMBL/GenBank/DDBJ databases">
        <title>Reclassification of Massilia species as members of the genera Telluria, Duganella, Pseudoduganella, Mokoshia gen. nov. and Zemynaea gen. nov. using orthogonal and non-orthogonal genome-based approaches.</title>
        <authorList>
            <person name="Bowman J.P."/>
        </authorList>
    </citation>
    <scope>NUCLEOTIDE SEQUENCE [LARGE SCALE GENOMIC DNA]</scope>
    <source>
        <strain evidence="2 3">JCM 31316</strain>
    </source>
</reference>
<dbReference type="InterPro" id="IPR036691">
    <property type="entry name" value="Endo/exonu/phosph_ase_sf"/>
</dbReference>
<dbReference type="GO" id="GO:0004519">
    <property type="term" value="F:endonuclease activity"/>
    <property type="evidence" value="ECO:0007669"/>
    <property type="project" value="UniProtKB-KW"/>
</dbReference>
<dbReference type="Pfam" id="PF03372">
    <property type="entry name" value="Exo_endo_phos"/>
    <property type="match status" value="1"/>
</dbReference>
<dbReference type="PANTHER" id="PTHR14859:SF1">
    <property type="entry name" value="PGAP2-INTERACTING PROTEIN"/>
    <property type="match status" value="1"/>
</dbReference>
<dbReference type="Gene3D" id="3.60.10.10">
    <property type="entry name" value="Endonuclease/exonuclease/phosphatase"/>
    <property type="match status" value="1"/>
</dbReference>
<dbReference type="RefSeq" id="WP_258815720.1">
    <property type="nucleotide sequence ID" value="NZ_JANUGW010000003.1"/>
</dbReference>
<dbReference type="PANTHER" id="PTHR14859">
    <property type="entry name" value="CALCOFLUOR WHITE HYPERSENSITIVE PROTEIN PRECURSOR"/>
    <property type="match status" value="1"/>
</dbReference>
<organism evidence="2 3">
    <name type="scientific">Massilia pinisoli</name>
    <dbReference type="NCBI Taxonomy" id="1772194"/>
    <lineage>
        <taxon>Bacteria</taxon>
        <taxon>Pseudomonadati</taxon>
        <taxon>Pseudomonadota</taxon>
        <taxon>Betaproteobacteria</taxon>
        <taxon>Burkholderiales</taxon>
        <taxon>Oxalobacteraceae</taxon>
        <taxon>Telluria group</taxon>
        <taxon>Massilia</taxon>
    </lineage>
</organism>
<evidence type="ECO:0000259" key="1">
    <source>
        <dbReference type="Pfam" id="PF03372"/>
    </source>
</evidence>
<evidence type="ECO:0000313" key="3">
    <source>
        <dbReference type="Proteomes" id="UP001204151"/>
    </source>
</evidence>
<evidence type="ECO:0000313" key="2">
    <source>
        <dbReference type="EMBL" id="MCS0581103.1"/>
    </source>
</evidence>
<accession>A0ABT1ZMJ4</accession>
<dbReference type="InterPro" id="IPR051916">
    <property type="entry name" value="GPI-anchor_lipid_remodeler"/>
</dbReference>
<keyword evidence="2" id="KW-0540">Nuclease</keyword>
<dbReference type="InterPro" id="IPR005135">
    <property type="entry name" value="Endo/exonuclease/phosphatase"/>
</dbReference>
<name>A0ABT1ZMJ4_9BURK</name>
<keyword evidence="2" id="KW-0255">Endonuclease</keyword>
<sequence length="275" mass="31074">MKIRVATYNIHKGVSSFRSTPRVLALKKAIGAFDADVVFLQEVQGRHDRYQARYGEKIRSPHHHWPEKAQHEFFAGENLHAAYGMNAVYDHGHHGNALLSGFPIANQNNHDVSDHAYEQRGILHCVLETASGNVHCYVVHLGLFEGSRRRQTDLLINCVQDSARDGEPVIIAGDFNDWRNTLSDCLRAKLGVVEVFDELERPSRLGVRIGDMVRSAAGREKRLVPARTFPAALPWFRLDRIYVRGFQVEHAEVLHGPQWARLSDHAPIVANLQLT</sequence>
<dbReference type="SUPFAM" id="SSF56219">
    <property type="entry name" value="DNase I-like"/>
    <property type="match status" value="1"/>
</dbReference>
<dbReference type="EMBL" id="JANUGW010000003">
    <property type="protein sequence ID" value="MCS0581103.1"/>
    <property type="molecule type" value="Genomic_DNA"/>
</dbReference>
<protein>
    <submittedName>
        <fullName evidence="2">Endonuclease/exonuclease/phosphatase family protein</fullName>
    </submittedName>
</protein>
<dbReference type="Proteomes" id="UP001204151">
    <property type="component" value="Unassembled WGS sequence"/>
</dbReference>
<keyword evidence="2" id="KW-0378">Hydrolase</keyword>
<keyword evidence="3" id="KW-1185">Reference proteome</keyword>
<feature type="domain" description="Endonuclease/exonuclease/phosphatase" evidence="1">
    <location>
        <begin position="6"/>
        <end position="265"/>
    </location>
</feature>
<proteinExistence type="predicted"/>
<gene>
    <name evidence="2" type="ORF">NX784_05825</name>
</gene>